<dbReference type="Proteomes" id="UP001597295">
    <property type="component" value="Unassembled WGS sequence"/>
</dbReference>
<keyword evidence="1" id="KW-1133">Transmembrane helix</keyword>
<evidence type="ECO:0000313" key="3">
    <source>
        <dbReference type="EMBL" id="MFD2263651.1"/>
    </source>
</evidence>
<evidence type="ECO:0000313" key="4">
    <source>
        <dbReference type="Proteomes" id="UP001597295"/>
    </source>
</evidence>
<accession>A0ABW5DT40</accession>
<dbReference type="InterPro" id="IPR019692">
    <property type="entry name" value="CFP-6_PH"/>
</dbReference>
<keyword evidence="4" id="KW-1185">Reference proteome</keyword>
<evidence type="ECO:0000256" key="1">
    <source>
        <dbReference type="SAM" id="Phobius"/>
    </source>
</evidence>
<protein>
    <submittedName>
        <fullName evidence="3">PH domain-containing protein</fullName>
    </submittedName>
</protein>
<dbReference type="Pfam" id="PF10756">
    <property type="entry name" value="bPH_6"/>
    <property type="match status" value="1"/>
</dbReference>
<name>A0ABW5DT40_9PROT</name>
<comment type="caution">
    <text evidence="3">The sequence shown here is derived from an EMBL/GenBank/DDBJ whole genome shotgun (WGS) entry which is preliminary data.</text>
</comment>
<organism evidence="3 4">
    <name type="scientific">Lacibacterium aquatile</name>
    <dbReference type="NCBI Taxonomy" id="1168082"/>
    <lineage>
        <taxon>Bacteria</taxon>
        <taxon>Pseudomonadati</taxon>
        <taxon>Pseudomonadota</taxon>
        <taxon>Alphaproteobacteria</taxon>
        <taxon>Rhodospirillales</taxon>
        <taxon>Rhodospirillaceae</taxon>
    </lineage>
</organism>
<feature type="transmembrane region" description="Helical" evidence="1">
    <location>
        <begin position="45"/>
        <end position="67"/>
    </location>
</feature>
<proteinExistence type="predicted"/>
<keyword evidence="1" id="KW-0812">Transmembrane</keyword>
<feature type="domain" description="Low molecular weight protein antigen 6 PH" evidence="2">
    <location>
        <begin position="70"/>
        <end position="124"/>
    </location>
</feature>
<evidence type="ECO:0000259" key="2">
    <source>
        <dbReference type="Pfam" id="PF10756"/>
    </source>
</evidence>
<keyword evidence="1" id="KW-0472">Membrane</keyword>
<reference evidence="4" key="1">
    <citation type="journal article" date="2019" name="Int. J. Syst. Evol. Microbiol.">
        <title>The Global Catalogue of Microorganisms (GCM) 10K type strain sequencing project: providing services to taxonomists for standard genome sequencing and annotation.</title>
        <authorList>
            <consortium name="The Broad Institute Genomics Platform"/>
            <consortium name="The Broad Institute Genome Sequencing Center for Infectious Disease"/>
            <person name="Wu L."/>
            <person name="Ma J."/>
        </authorList>
    </citation>
    <scope>NUCLEOTIDE SEQUENCE [LARGE SCALE GENOMIC DNA]</scope>
    <source>
        <strain evidence="4">CGMCC 1.19062</strain>
    </source>
</reference>
<sequence>MVLLMLLLVAFCYLFFLIIDTRLLTYPPSGHLDWCLPRHRKDPRFFYMLGGLAFLMVGVIAVAVSVARRRPSVVVSQDGVTILTNFRDLRIAWRDVKRLEMPDLPRPAHLHLTDGSAHALPWVNAPAEVLADAIAAGLAAYRTADGEKA</sequence>
<gene>
    <name evidence="3" type="ORF">ACFSM5_12195</name>
</gene>
<dbReference type="EMBL" id="JBHUIP010000012">
    <property type="protein sequence ID" value="MFD2263651.1"/>
    <property type="molecule type" value="Genomic_DNA"/>
</dbReference>